<evidence type="ECO:0000313" key="10">
    <source>
        <dbReference type="Proteomes" id="UP000053201"/>
    </source>
</evidence>
<gene>
    <name evidence="9" type="ORF">SPPG_09470</name>
</gene>
<reference evidence="9 10" key="1">
    <citation type="submission" date="2009-08" db="EMBL/GenBank/DDBJ databases">
        <title>The Genome Sequence of Spizellomyces punctatus strain DAOM BR117.</title>
        <authorList>
            <consortium name="The Broad Institute Genome Sequencing Platform"/>
            <person name="Russ C."/>
            <person name="Cuomo C."/>
            <person name="Shea T."/>
            <person name="Young S.K."/>
            <person name="Zeng Q."/>
            <person name="Koehrsen M."/>
            <person name="Haas B."/>
            <person name="Borodovsky M."/>
            <person name="Guigo R."/>
            <person name="Alvarado L."/>
            <person name="Berlin A."/>
            <person name="Bochicchio J."/>
            <person name="Borenstein D."/>
            <person name="Chapman S."/>
            <person name="Chen Z."/>
            <person name="Engels R."/>
            <person name="Freedman E."/>
            <person name="Gellesch M."/>
            <person name="Goldberg J."/>
            <person name="Griggs A."/>
            <person name="Gujja S."/>
            <person name="Heiman D."/>
            <person name="Hepburn T."/>
            <person name="Howarth C."/>
            <person name="Jen D."/>
            <person name="Larson L."/>
            <person name="Lewis B."/>
            <person name="Mehta T."/>
            <person name="Park D."/>
            <person name="Pearson M."/>
            <person name="Roberts A."/>
            <person name="Saif S."/>
            <person name="Shenoy N."/>
            <person name="Sisk P."/>
            <person name="Stolte C."/>
            <person name="Sykes S."/>
            <person name="Thomson T."/>
            <person name="Walk T."/>
            <person name="White J."/>
            <person name="Yandava C."/>
            <person name="Burger G."/>
            <person name="Gray M.W."/>
            <person name="Holland P.W.H."/>
            <person name="King N."/>
            <person name="Lang F.B.F."/>
            <person name="Roger A.J."/>
            <person name="Ruiz-Trillo I."/>
            <person name="Lander E."/>
            <person name="Nusbaum C."/>
        </authorList>
    </citation>
    <scope>NUCLEOTIDE SEQUENCE [LARGE SCALE GENOMIC DNA]</scope>
    <source>
        <strain evidence="9 10">DAOM BR117</strain>
    </source>
</reference>
<evidence type="ECO:0000256" key="7">
    <source>
        <dbReference type="RuleBase" id="RU367025"/>
    </source>
</evidence>
<organism evidence="9 10">
    <name type="scientific">Spizellomyces punctatus (strain DAOM BR117)</name>
    <dbReference type="NCBI Taxonomy" id="645134"/>
    <lineage>
        <taxon>Eukaryota</taxon>
        <taxon>Fungi</taxon>
        <taxon>Fungi incertae sedis</taxon>
        <taxon>Chytridiomycota</taxon>
        <taxon>Chytridiomycota incertae sedis</taxon>
        <taxon>Chytridiomycetes</taxon>
        <taxon>Spizellomycetales</taxon>
        <taxon>Spizellomycetaceae</taxon>
        <taxon>Spizellomyces</taxon>
    </lineage>
</organism>
<sequence length="318" mass="37061">MSTTDDSKRSKRLETVGNKDTMNLHNILYQNIISSPYFKSLYEKKTYHEVIDEIYNQVSSLEPFFKGTHASTAFCLLYKLWTLKLTVKQVQGLITHTDSAHIRALGFLYLRYVCKPADLWGWYEPYLDDDEELQVEAGAKPRMMSMGRFLRELLTDNKWIGTMLPRIPVPIARDIEKKLKENPPAHGITTDAMAGSNADSAPKKANREYISDRPSRDRYGANGGVRSEAYQARRHRGSSRESSARRTYGDGEYPDRREYSPRRYHRAGEGRSRSPRSNSERDRYGDARHDRYRESRYEESRNYGREQHSYGYSRGERQ</sequence>
<name>A0A0L0H982_SPIPD</name>
<keyword evidence="3 7" id="KW-0507">mRNA processing</keyword>
<feature type="compositionally biased region" description="Basic and acidic residues" evidence="8">
    <location>
        <begin position="238"/>
        <end position="318"/>
    </location>
</feature>
<dbReference type="RefSeq" id="XP_016605544.1">
    <property type="nucleotide sequence ID" value="XM_016757637.1"/>
</dbReference>
<protein>
    <recommendedName>
        <fullName evidence="7">Pre-mRNA-splicing factor 38</fullName>
    </recommendedName>
</protein>
<evidence type="ECO:0000256" key="1">
    <source>
        <dbReference type="ARBA" id="ARBA00004123"/>
    </source>
</evidence>
<dbReference type="Pfam" id="PF03371">
    <property type="entry name" value="PRP38"/>
    <property type="match status" value="1"/>
</dbReference>
<comment type="subcellular location">
    <subcellularLocation>
        <location evidence="1 7">Nucleus</location>
    </subcellularLocation>
</comment>
<dbReference type="PANTHER" id="PTHR23142">
    <property type="entry name" value="PRE-MRNA-SPLICING FACTOR 38A-RELATED"/>
    <property type="match status" value="1"/>
</dbReference>
<comment type="function">
    <text evidence="7">Required for pre-mRNA splicing.</text>
</comment>
<feature type="region of interest" description="Disordered" evidence="8">
    <location>
        <begin position="182"/>
        <end position="318"/>
    </location>
</feature>
<evidence type="ECO:0000313" key="9">
    <source>
        <dbReference type="EMBL" id="KNC97504.1"/>
    </source>
</evidence>
<keyword evidence="6 7" id="KW-0539">Nucleus</keyword>
<evidence type="ECO:0000256" key="8">
    <source>
        <dbReference type="SAM" id="MobiDB-lite"/>
    </source>
</evidence>
<keyword evidence="4 7" id="KW-0747">Spliceosome</keyword>
<dbReference type="InterPro" id="IPR005037">
    <property type="entry name" value="PRP38"/>
</dbReference>
<dbReference type="OMA" id="GEHFKYL"/>
<dbReference type="EMBL" id="KQ257464">
    <property type="protein sequence ID" value="KNC97504.1"/>
    <property type="molecule type" value="Genomic_DNA"/>
</dbReference>
<dbReference type="AlphaFoldDB" id="A0A0L0H982"/>
<dbReference type="eggNOG" id="KOG2888">
    <property type="taxonomic scope" value="Eukaryota"/>
</dbReference>
<dbReference type="VEuPathDB" id="FungiDB:SPPG_09470"/>
<evidence type="ECO:0000256" key="4">
    <source>
        <dbReference type="ARBA" id="ARBA00022728"/>
    </source>
</evidence>
<feature type="compositionally biased region" description="Basic and acidic residues" evidence="8">
    <location>
        <begin position="201"/>
        <end position="219"/>
    </location>
</feature>
<dbReference type="OrthoDB" id="3881at2759"/>
<dbReference type="GeneID" id="27692595"/>
<evidence type="ECO:0000256" key="6">
    <source>
        <dbReference type="ARBA" id="ARBA00023242"/>
    </source>
</evidence>
<dbReference type="GO" id="GO:0000398">
    <property type="term" value="P:mRNA splicing, via spliceosome"/>
    <property type="evidence" value="ECO:0007669"/>
    <property type="project" value="UniProtKB-UniRule"/>
</dbReference>
<keyword evidence="10" id="KW-1185">Reference proteome</keyword>
<dbReference type="Proteomes" id="UP000053201">
    <property type="component" value="Unassembled WGS sequence"/>
</dbReference>
<proteinExistence type="inferred from homology"/>
<comment type="similarity">
    <text evidence="2 7">Belongs to the PRP38 family.</text>
</comment>
<keyword evidence="5 7" id="KW-0508">mRNA splicing</keyword>
<evidence type="ECO:0000256" key="5">
    <source>
        <dbReference type="ARBA" id="ARBA00023187"/>
    </source>
</evidence>
<evidence type="ECO:0000256" key="2">
    <source>
        <dbReference type="ARBA" id="ARBA00006164"/>
    </source>
</evidence>
<dbReference type="STRING" id="645134.A0A0L0H982"/>
<evidence type="ECO:0000256" key="3">
    <source>
        <dbReference type="ARBA" id="ARBA00022664"/>
    </source>
</evidence>
<dbReference type="InParanoid" id="A0A0L0H982"/>
<accession>A0A0L0H982</accession>
<dbReference type="GO" id="GO:0005681">
    <property type="term" value="C:spliceosomal complex"/>
    <property type="evidence" value="ECO:0007669"/>
    <property type="project" value="UniProtKB-KW"/>
</dbReference>